<evidence type="ECO:0000313" key="4">
    <source>
        <dbReference type="EMBL" id="RHZ57399.1"/>
    </source>
</evidence>
<dbReference type="EMBL" id="NKHU02000079">
    <property type="protein sequence ID" value="RHZ57399.1"/>
    <property type="molecule type" value="Genomic_DNA"/>
</dbReference>
<comment type="caution">
    <text evidence="4">The sequence shown here is derived from an EMBL/GenBank/DDBJ whole genome shotgun (WGS) entry which is preliminary data.</text>
</comment>
<sequence length="508" mass="57490">MRSHFPSSEDNILVYRYPFTKTLDTQDAPPNLQHPSISYLHERARGSLVTLLAVHSAADALESISLFDFPVALRGPFDPGYHGWDFSRIFADAPVHYDRYCDGQAYARWGIDRTRGAVIIVRPDMHVGWTQWHLQEFDQQRCKKGLCLSIYSVRSSRRRGNVITDRLLGNVEGWEKGFTPKPVERGVTTHVYASFDASLKANNSAPGTQLTTLYISHTNTVGSDMLYNVTLGTGPATTTVTYKNSLDSFTAWSEDSEMDRVIGSSNEAKVIASGAAGGDDEDNKGGQSPHTIGNDTSSLFWDSETNFLGCPTAMVLVSRWEQFLERMKGFARKTLLSARERGRDGEAILNQLEWNVQQNPALDNCSKEEIWRRHRDLMSSLYGEYHPGDVQHGYPIMVDREALDSVLEGTAPSEWRAADFRASTAHVIVLNMNWFDQMEEKRLRREERRRLHGDGHGEAEDEGDDGLDKTVGWKKVLVVKVYPRLYSFLLTPLWHIMYAEPPEIERLP</sequence>
<dbReference type="InterPro" id="IPR012941">
    <property type="entry name" value="Phe_hydrox_C_dim_dom"/>
</dbReference>
<proteinExistence type="predicted"/>
<evidence type="ECO:0000259" key="3">
    <source>
        <dbReference type="Pfam" id="PF07976"/>
    </source>
</evidence>
<gene>
    <name evidence="4" type="ORF">CDV56_105740</name>
</gene>
<evidence type="ECO:0000256" key="2">
    <source>
        <dbReference type="SAM" id="MobiDB-lite"/>
    </source>
</evidence>
<dbReference type="InterPro" id="IPR038220">
    <property type="entry name" value="PHOX_C_sf"/>
</dbReference>
<dbReference type="GeneID" id="38127714"/>
<keyword evidence="1" id="KW-0560">Oxidoreductase</keyword>
<reference evidence="4" key="1">
    <citation type="submission" date="2018-08" db="EMBL/GenBank/DDBJ databases">
        <title>Draft genome sequence of azole-resistant Aspergillus thermomutatus (Neosartorya pseudofischeri) strain HMR AF 39, isolated from a human nasal aspirate.</title>
        <authorList>
            <person name="Parent-Michaud M."/>
            <person name="Dufresne P.J."/>
            <person name="Fournier E."/>
            <person name="Martineau C."/>
            <person name="Moreira S."/>
            <person name="Perkins V."/>
            <person name="De Repentigny L."/>
            <person name="Dufresne S.F."/>
        </authorList>
    </citation>
    <scope>NUCLEOTIDE SEQUENCE [LARGE SCALE GENOMIC DNA]</scope>
    <source>
        <strain evidence="4">HMR AF 39</strain>
    </source>
</reference>
<dbReference type="InterPro" id="IPR036249">
    <property type="entry name" value="Thioredoxin-like_sf"/>
</dbReference>
<organism evidence="4 5">
    <name type="scientific">Aspergillus thermomutatus</name>
    <name type="common">Neosartorya pseudofischeri</name>
    <dbReference type="NCBI Taxonomy" id="41047"/>
    <lineage>
        <taxon>Eukaryota</taxon>
        <taxon>Fungi</taxon>
        <taxon>Dikarya</taxon>
        <taxon>Ascomycota</taxon>
        <taxon>Pezizomycotina</taxon>
        <taxon>Eurotiomycetes</taxon>
        <taxon>Eurotiomycetidae</taxon>
        <taxon>Eurotiales</taxon>
        <taxon>Aspergillaceae</taxon>
        <taxon>Aspergillus</taxon>
        <taxon>Aspergillus subgen. Fumigati</taxon>
    </lineage>
</organism>
<protein>
    <recommendedName>
        <fullName evidence="3">Phenol hydroxylase-like C-terminal dimerisation domain-containing protein</fullName>
    </recommendedName>
</protein>
<dbReference type="OrthoDB" id="4424523at2759"/>
<evidence type="ECO:0000256" key="1">
    <source>
        <dbReference type="ARBA" id="ARBA00023002"/>
    </source>
</evidence>
<dbReference type="Pfam" id="PF07976">
    <property type="entry name" value="Phe_hydrox_dim"/>
    <property type="match status" value="1"/>
</dbReference>
<feature type="compositionally biased region" description="Polar residues" evidence="2">
    <location>
        <begin position="285"/>
        <end position="295"/>
    </location>
</feature>
<dbReference type="VEuPathDB" id="FungiDB:CDV56_105740"/>
<dbReference type="GO" id="GO:0016491">
    <property type="term" value="F:oxidoreductase activity"/>
    <property type="evidence" value="ECO:0007669"/>
    <property type="project" value="UniProtKB-KW"/>
</dbReference>
<keyword evidence="5" id="KW-1185">Reference proteome</keyword>
<dbReference type="STRING" id="41047.A0A397H3S5"/>
<name>A0A397H3S5_ASPTH</name>
<dbReference type="SUPFAM" id="SSF52833">
    <property type="entry name" value="Thioredoxin-like"/>
    <property type="match status" value="1"/>
</dbReference>
<accession>A0A397H3S5</accession>
<dbReference type="Gene3D" id="3.40.30.20">
    <property type="match status" value="1"/>
</dbReference>
<dbReference type="AlphaFoldDB" id="A0A397H3S5"/>
<feature type="region of interest" description="Disordered" evidence="2">
    <location>
        <begin position="274"/>
        <end position="295"/>
    </location>
</feature>
<evidence type="ECO:0000313" key="5">
    <source>
        <dbReference type="Proteomes" id="UP000215305"/>
    </source>
</evidence>
<feature type="domain" description="Phenol hydroxylase-like C-terminal dimerisation" evidence="3">
    <location>
        <begin position="43"/>
        <end position="130"/>
    </location>
</feature>
<dbReference type="RefSeq" id="XP_026615031.1">
    <property type="nucleotide sequence ID" value="XM_026759359.1"/>
</dbReference>
<dbReference type="Proteomes" id="UP000215305">
    <property type="component" value="Unassembled WGS sequence"/>
</dbReference>